<evidence type="ECO:0000313" key="6">
    <source>
        <dbReference type="EMBL" id="TGD76232.1"/>
    </source>
</evidence>
<dbReference type="GO" id="GO:0016705">
    <property type="term" value="F:oxidoreductase activity, acting on paired donors, with incorporation or reduction of molecular oxygen"/>
    <property type="evidence" value="ECO:0007669"/>
    <property type="project" value="InterPro"/>
</dbReference>
<evidence type="ECO:0000313" key="7">
    <source>
        <dbReference type="Proteomes" id="UP000298050"/>
    </source>
</evidence>
<keyword evidence="4" id="KW-0503">Monooxygenase</keyword>
<dbReference type="Pfam" id="PF00296">
    <property type="entry name" value="Bac_luciferase"/>
    <property type="match status" value="1"/>
</dbReference>
<dbReference type="GO" id="GO:0004497">
    <property type="term" value="F:monooxygenase activity"/>
    <property type="evidence" value="ECO:0007669"/>
    <property type="project" value="UniProtKB-KW"/>
</dbReference>
<name>A0A4Z0M938_9GAMM</name>
<dbReference type="RefSeq" id="WP_135440809.1">
    <property type="nucleotide sequence ID" value="NZ_SRLE01000001.1"/>
</dbReference>
<dbReference type="SUPFAM" id="SSF51679">
    <property type="entry name" value="Bacterial luciferase-like"/>
    <property type="match status" value="1"/>
</dbReference>
<evidence type="ECO:0000256" key="1">
    <source>
        <dbReference type="ARBA" id="ARBA00010426"/>
    </source>
</evidence>
<gene>
    <name evidence="6" type="ORF">E4634_01420</name>
</gene>
<evidence type="ECO:0000256" key="3">
    <source>
        <dbReference type="ARBA" id="ARBA00023002"/>
    </source>
</evidence>
<dbReference type="Proteomes" id="UP000298050">
    <property type="component" value="Unassembled WGS sequence"/>
</dbReference>
<dbReference type="AlphaFoldDB" id="A0A4Z0M938"/>
<sequence length="387" mass="43477">MRKTKLRLGLFVAPFHPLDENPTLCLDRDLQLAEYADDLGIEEYWFGEHHSGGYEISASPELMIAAAAQRTTRIKLGTGVVSLPYHNPFNTAQRIAQLDHLTKGRLMFGAGPGLLTADAHMRGQDARESRDKLGQGLEVITRLLRGETVTEKSSWYDLQDAHCHLLPAQRDLEVCVASLFSPNGGTLAAKYNGGMLCLAATSPDGFDTLSANWQVACEAARKLGREMDPSVIRCATDMHIAETRDQAMDQVRKGFEVNQRYFLNQSGHLPDSPAHYTLEHLMERGEAVIGTPDDAIEQIRRLEEKVPGFGCLLLFDKNWSSMQHKKESLEMMMRYVLPAINGDNDSRVRSFDWQHEHREPFFGRMMEGAQRAIEKHAKEQAEDAAKK</sequence>
<dbReference type="InterPro" id="IPR011251">
    <property type="entry name" value="Luciferase-like_dom"/>
</dbReference>
<comment type="caution">
    <text evidence="6">The sequence shown here is derived from an EMBL/GenBank/DDBJ whole genome shotgun (WGS) entry which is preliminary data.</text>
</comment>
<evidence type="ECO:0000259" key="5">
    <source>
        <dbReference type="Pfam" id="PF00296"/>
    </source>
</evidence>
<feature type="domain" description="Luciferase-like" evidence="5">
    <location>
        <begin position="8"/>
        <end position="304"/>
    </location>
</feature>
<dbReference type="InterPro" id="IPR050766">
    <property type="entry name" value="Bact_Lucif_Oxidored"/>
</dbReference>
<keyword evidence="3" id="KW-0560">Oxidoreductase</keyword>
<keyword evidence="2" id="KW-0285">Flavoprotein</keyword>
<dbReference type="InterPro" id="IPR036661">
    <property type="entry name" value="Luciferase-like_sf"/>
</dbReference>
<dbReference type="OrthoDB" id="7903015at2"/>
<evidence type="ECO:0000256" key="4">
    <source>
        <dbReference type="ARBA" id="ARBA00023033"/>
    </source>
</evidence>
<dbReference type="EMBL" id="SRLE01000001">
    <property type="protein sequence ID" value="TGD76232.1"/>
    <property type="molecule type" value="Genomic_DNA"/>
</dbReference>
<dbReference type="GO" id="GO:0005829">
    <property type="term" value="C:cytosol"/>
    <property type="evidence" value="ECO:0007669"/>
    <property type="project" value="TreeGrafter"/>
</dbReference>
<dbReference type="PANTHER" id="PTHR30137:SF16">
    <property type="entry name" value="BLL0895 PROTEIN"/>
    <property type="match status" value="1"/>
</dbReference>
<proteinExistence type="inferred from homology"/>
<keyword evidence="7" id="KW-1185">Reference proteome</keyword>
<reference evidence="6 7" key="1">
    <citation type="submission" date="2019-04" db="EMBL/GenBank/DDBJ databases">
        <title>Taxonomy of novel Haliea sp. from mangrove soil of West Coast of India.</title>
        <authorList>
            <person name="Verma A."/>
            <person name="Kumar P."/>
            <person name="Krishnamurthi S."/>
        </authorList>
    </citation>
    <scope>NUCLEOTIDE SEQUENCE [LARGE SCALE GENOMIC DNA]</scope>
    <source>
        <strain evidence="6 7">SAOS-164</strain>
    </source>
</reference>
<protein>
    <submittedName>
        <fullName evidence="6">LLM class flavin-dependent oxidoreductase</fullName>
    </submittedName>
</protein>
<evidence type="ECO:0000256" key="2">
    <source>
        <dbReference type="ARBA" id="ARBA00022630"/>
    </source>
</evidence>
<dbReference type="Gene3D" id="3.20.20.30">
    <property type="entry name" value="Luciferase-like domain"/>
    <property type="match status" value="1"/>
</dbReference>
<dbReference type="PANTHER" id="PTHR30137">
    <property type="entry name" value="LUCIFERASE-LIKE MONOOXYGENASE"/>
    <property type="match status" value="1"/>
</dbReference>
<organism evidence="6 7">
    <name type="scientific">Mangrovimicrobium sediminis</name>
    <dbReference type="NCBI Taxonomy" id="2562682"/>
    <lineage>
        <taxon>Bacteria</taxon>
        <taxon>Pseudomonadati</taxon>
        <taxon>Pseudomonadota</taxon>
        <taxon>Gammaproteobacteria</taxon>
        <taxon>Cellvibrionales</taxon>
        <taxon>Halieaceae</taxon>
        <taxon>Mangrovimicrobium</taxon>
    </lineage>
</organism>
<comment type="similarity">
    <text evidence="1">Belongs to the bacterial luciferase oxidoreductase family.</text>
</comment>
<accession>A0A4Z0M938</accession>